<evidence type="ECO:0000256" key="4">
    <source>
        <dbReference type="ARBA" id="ARBA00040604"/>
    </source>
</evidence>
<dbReference type="SMART" id="SM00584">
    <property type="entry name" value="TLDc"/>
    <property type="match status" value="1"/>
</dbReference>
<accession>A0A6A4W0X6</accession>
<evidence type="ECO:0000256" key="5">
    <source>
        <dbReference type="SAM" id="MobiDB-lite"/>
    </source>
</evidence>
<sequence length="277" mass="31676">MSVTITELSEPAPVLEPVPETEGKEEEQKPDAEPEQRRSMKRRISLADVEMYLRPFDWFGSLRAKIKHKKILSRLRPAKKQKKMGGMSDELRRALCSNSMTSMDMEFVPDLIGKSELLTDDIRKKLCKKIPPRVEGHPWSLIFSSSEHGFSLKSLYRKSSAYECPMLLFVQDTDEQIFGALCSTPIHMSEHYYGTGETFLFTFHEGFRTFAWSGENLYFVRGSPDGLEFGSGDGHYGLYLDGDLYRGRTQRCLTYNNDPLTGSTDFIVRAVELWALT</sequence>
<evidence type="ECO:0000313" key="7">
    <source>
        <dbReference type="EMBL" id="KAF0297310.1"/>
    </source>
</evidence>
<feature type="compositionally biased region" description="Basic and acidic residues" evidence="5">
    <location>
        <begin position="26"/>
        <end position="38"/>
    </location>
</feature>
<comment type="subcellular location">
    <subcellularLocation>
        <location evidence="1">Mitochondrion</location>
    </subcellularLocation>
</comment>
<dbReference type="PROSITE" id="PS51886">
    <property type="entry name" value="TLDC"/>
    <property type="match status" value="1"/>
</dbReference>
<comment type="similarity">
    <text evidence="2">Belongs to the OXR1 family.</text>
</comment>
<dbReference type="Pfam" id="PF07534">
    <property type="entry name" value="TLD"/>
    <property type="match status" value="1"/>
</dbReference>
<gene>
    <name evidence="7" type="primary">TLDC2_4</name>
    <name evidence="7" type="ORF">FJT64_005199</name>
</gene>
<feature type="region of interest" description="Disordered" evidence="5">
    <location>
        <begin position="1"/>
        <end position="40"/>
    </location>
</feature>
<dbReference type="GO" id="GO:0005634">
    <property type="term" value="C:nucleus"/>
    <property type="evidence" value="ECO:0007669"/>
    <property type="project" value="TreeGrafter"/>
</dbReference>
<dbReference type="Proteomes" id="UP000440578">
    <property type="component" value="Unassembled WGS sequence"/>
</dbReference>
<comment type="caution">
    <text evidence="7">The sequence shown here is derived from an EMBL/GenBank/DDBJ whole genome shotgun (WGS) entry which is preliminary data.</text>
</comment>
<dbReference type="GO" id="GO:0005739">
    <property type="term" value="C:mitochondrion"/>
    <property type="evidence" value="ECO:0007669"/>
    <property type="project" value="UniProtKB-SubCell"/>
</dbReference>
<evidence type="ECO:0000256" key="3">
    <source>
        <dbReference type="ARBA" id="ARBA00023128"/>
    </source>
</evidence>
<dbReference type="EMBL" id="VIIS01001499">
    <property type="protein sequence ID" value="KAF0297310.1"/>
    <property type="molecule type" value="Genomic_DNA"/>
</dbReference>
<feature type="domain" description="TLDc" evidence="6">
    <location>
        <begin position="116"/>
        <end position="277"/>
    </location>
</feature>
<evidence type="ECO:0000313" key="8">
    <source>
        <dbReference type="Proteomes" id="UP000440578"/>
    </source>
</evidence>
<dbReference type="InterPro" id="IPR006571">
    <property type="entry name" value="TLDc_dom"/>
</dbReference>
<dbReference type="EMBL" id="VIIS01001499">
    <property type="protein sequence ID" value="KAF0297311.1"/>
    <property type="molecule type" value="Genomic_DNA"/>
</dbReference>
<dbReference type="GO" id="GO:0006979">
    <property type="term" value="P:response to oxidative stress"/>
    <property type="evidence" value="ECO:0007669"/>
    <property type="project" value="TreeGrafter"/>
</dbReference>
<dbReference type="PANTHER" id="PTHR23354">
    <property type="entry name" value="NUCLEOLAR PROTEIN 7/ESTROGEN RECEPTOR COACTIVATOR-RELATED"/>
    <property type="match status" value="1"/>
</dbReference>
<name>A0A6A4W0X6_AMPAM</name>
<dbReference type="AlphaFoldDB" id="A0A6A4W0X6"/>
<evidence type="ECO:0000256" key="1">
    <source>
        <dbReference type="ARBA" id="ARBA00004173"/>
    </source>
</evidence>
<proteinExistence type="inferred from homology"/>
<dbReference type="OrthoDB" id="26679at2759"/>
<keyword evidence="3" id="KW-0496">Mitochondrion</keyword>
<organism evidence="7 8">
    <name type="scientific">Amphibalanus amphitrite</name>
    <name type="common">Striped barnacle</name>
    <name type="synonym">Balanus amphitrite</name>
    <dbReference type="NCBI Taxonomy" id="1232801"/>
    <lineage>
        <taxon>Eukaryota</taxon>
        <taxon>Metazoa</taxon>
        <taxon>Ecdysozoa</taxon>
        <taxon>Arthropoda</taxon>
        <taxon>Crustacea</taxon>
        <taxon>Multicrustacea</taxon>
        <taxon>Cirripedia</taxon>
        <taxon>Thoracica</taxon>
        <taxon>Thoracicalcarea</taxon>
        <taxon>Balanomorpha</taxon>
        <taxon>Balanoidea</taxon>
        <taxon>Balanidae</taxon>
        <taxon>Amphibalaninae</taxon>
        <taxon>Amphibalanus</taxon>
    </lineage>
</organism>
<keyword evidence="8" id="KW-1185">Reference proteome</keyword>
<dbReference type="PANTHER" id="PTHR23354:SF62">
    <property type="entry name" value="MUSTARD, ISOFORM V"/>
    <property type="match status" value="1"/>
</dbReference>
<evidence type="ECO:0000256" key="2">
    <source>
        <dbReference type="ARBA" id="ARBA00009540"/>
    </source>
</evidence>
<protein>
    <recommendedName>
        <fullName evidence="4">Oxidation resistance protein 1</fullName>
    </recommendedName>
</protein>
<reference evidence="7 8" key="1">
    <citation type="submission" date="2019-07" db="EMBL/GenBank/DDBJ databases">
        <title>Draft genome assembly of a fouling barnacle, Amphibalanus amphitrite (Darwin, 1854): The first reference genome for Thecostraca.</title>
        <authorList>
            <person name="Kim W."/>
        </authorList>
    </citation>
    <scope>NUCLEOTIDE SEQUENCE [LARGE SCALE GENOMIC DNA]</scope>
    <source>
        <strain evidence="7">SNU_AA5</strain>
        <tissue evidence="7">Soma without cirri and trophi</tissue>
    </source>
</reference>
<evidence type="ECO:0000259" key="6">
    <source>
        <dbReference type="PROSITE" id="PS51886"/>
    </source>
</evidence>